<proteinExistence type="predicted"/>
<keyword evidence="4 5" id="KW-0472">Membrane</keyword>
<dbReference type="EMBL" id="JADIMO010000110">
    <property type="protein sequence ID" value="MBO8445754.1"/>
    <property type="molecule type" value="Genomic_DNA"/>
</dbReference>
<evidence type="ECO:0000256" key="4">
    <source>
        <dbReference type="ARBA" id="ARBA00023136"/>
    </source>
</evidence>
<dbReference type="InterPro" id="IPR003825">
    <property type="entry name" value="Colicin-V_CvpA"/>
</dbReference>
<evidence type="ECO:0000256" key="1">
    <source>
        <dbReference type="ARBA" id="ARBA00004141"/>
    </source>
</evidence>
<comment type="caution">
    <text evidence="6">The sequence shown here is derived from an EMBL/GenBank/DDBJ whole genome shotgun (WGS) entry which is preliminary data.</text>
</comment>
<dbReference type="Proteomes" id="UP000823619">
    <property type="component" value="Unassembled WGS sequence"/>
</dbReference>
<dbReference type="PANTHER" id="PTHR37306:SF1">
    <property type="entry name" value="COLICIN V PRODUCTION PROTEIN"/>
    <property type="match status" value="1"/>
</dbReference>
<reference evidence="6" key="1">
    <citation type="submission" date="2020-10" db="EMBL/GenBank/DDBJ databases">
        <authorList>
            <person name="Gilroy R."/>
        </authorList>
    </citation>
    <scope>NUCLEOTIDE SEQUENCE</scope>
    <source>
        <strain evidence="6">D5-748</strain>
    </source>
</reference>
<keyword evidence="2 5" id="KW-0812">Transmembrane</keyword>
<feature type="transmembrane region" description="Helical" evidence="5">
    <location>
        <begin position="98"/>
        <end position="122"/>
    </location>
</feature>
<evidence type="ECO:0000313" key="6">
    <source>
        <dbReference type="EMBL" id="MBO8445754.1"/>
    </source>
</evidence>
<name>A0A9D9HCE4_9BACT</name>
<comment type="subcellular location">
    <subcellularLocation>
        <location evidence="1">Membrane</location>
        <topology evidence="1">Multi-pass membrane protein</topology>
    </subcellularLocation>
</comment>
<keyword evidence="3 5" id="KW-1133">Transmembrane helix</keyword>
<feature type="transmembrane region" description="Helical" evidence="5">
    <location>
        <begin position="142"/>
        <end position="163"/>
    </location>
</feature>
<gene>
    <name evidence="6" type="ORF">IAC23_08725</name>
</gene>
<dbReference type="PANTHER" id="PTHR37306">
    <property type="entry name" value="COLICIN V PRODUCTION PROTEIN"/>
    <property type="match status" value="1"/>
</dbReference>
<sequence>MNVLDIILLLCFVPAIIGGLRRGFIAQVVAIISIILGIWLSFKFSAMLSGWLGQWIEAGEQVLHVISFAVILILAILCLAAVGKLIEATVKIILLGWLNRLLGLIFALLKYALIIGLLLMLFNSLNGQFHMVDKGVLDNSLLYGPLLDLATVVFPYLKALVFWN</sequence>
<accession>A0A9D9HCE4</accession>
<reference evidence="6" key="2">
    <citation type="journal article" date="2021" name="PeerJ">
        <title>Extensive microbial diversity within the chicken gut microbiome revealed by metagenomics and culture.</title>
        <authorList>
            <person name="Gilroy R."/>
            <person name="Ravi A."/>
            <person name="Getino M."/>
            <person name="Pursley I."/>
            <person name="Horton D.L."/>
            <person name="Alikhan N.F."/>
            <person name="Baker D."/>
            <person name="Gharbi K."/>
            <person name="Hall N."/>
            <person name="Watson M."/>
            <person name="Adriaenssens E.M."/>
            <person name="Foster-Nyarko E."/>
            <person name="Jarju S."/>
            <person name="Secka A."/>
            <person name="Antonio M."/>
            <person name="Oren A."/>
            <person name="Chaudhuri R.R."/>
            <person name="La Ragione R."/>
            <person name="Hildebrand F."/>
            <person name="Pallen M.J."/>
        </authorList>
    </citation>
    <scope>NUCLEOTIDE SEQUENCE</scope>
    <source>
        <strain evidence="6">D5-748</strain>
    </source>
</reference>
<evidence type="ECO:0000313" key="7">
    <source>
        <dbReference type="Proteomes" id="UP000823619"/>
    </source>
</evidence>
<protein>
    <submittedName>
        <fullName evidence="6">CvpA family protein</fullName>
    </submittedName>
</protein>
<evidence type="ECO:0000256" key="3">
    <source>
        <dbReference type="ARBA" id="ARBA00022989"/>
    </source>
</evidence>
<dbReference type="AlphaFoldDB" id="A0A9D9HCE4"/>
<evidence type="ECO:0000256" key="5">
    <source>
        <dbReference type="SAM" id="Phobius"/>
    </source>
</evidence>
<evidence type="ECO:0000256" key="2">
    <source>
        <dbReference type="ARBA" id="ARBA00022692"/>
    </source>
</evidence>
<organism evidence="6 7">
    <name type="scientific">Candidatus Cryptobacteroides merdavium</name>
    <dbReference type="NCBI Taxonomy" id="2840769"/>
    <lineage>
        <taxon>Bacteria</taxon>
        <taxon>Pseudomonadati</taxon>
        <taxon>Bacteroidota</taxon>
        <taxon>Bacteroidia</taxon>
        <taxon>Bacteroidales</taxon>
        <taxon>Candidatus Cryptobacteroides</taxon>
    </lineage>
</organism>
<feature type="transmembrane region" description="Helical" evidence="5">
    <location>
        <begin position="62"/>
        <end position="86"/>
    </location>
</feature>
<dbReference type="GO" id="GO:0016020">
    <property type="term" value="C:membrane"/>
    <property type="evidence" value="ECO:0007669"/>
    <property type="project" value="UniProtKB-SubCell"/>
</dbReference>
<dbReference type="Pfam" id="PF02674">
    <property type="entry name" value="Colicin_V"/>
    <property type="match status" value="1"/>
</dbReference>
<dbReference type="GO" id="GO:0009403">
    <property type="term" value="P:toxin biosynthetic process"/>
    <property type="evidence" value="ECO:0007669"/>
    <property type="project" value="InterPro"/>
</dbReference>